<dbReference type="Pfam" id="PF00225">
    <property type="entry name" value="Kinesin"/>
    <property type="match status" value="1"/>
</dbReference>
<dbReference type="SUPFAM" id="SSF52540">
    <property type="entry name" value="P-loop containing nucleoside triphosphate hydrolases"/>
    <property type="match status" value="1"/>
</dbReference>
<sequence length="868" mass="95574">MATLTEGTSLTPPPVERNSIPLALPTLPPLEPIDHEGNRLQAVPPVPQPPSQTESVSNEVVVEDLSPPTTGTPGGEGTLTDGVVASPSTQQQQQQKSGKPQVIVRIRPSPNVGNNLFDVDVETKTIQIRVDRETKSQDPKHRLHPSFIYFPADNVLENSSQEDTFNVVASEIVEKAMTGVPGMIVAVGPEVSGKTFSLFGLSGRYRNRGIIARSLEKMFEIKDRKKEETEFKFGMGIIEVRRERIRDLLTLGPYEINDVGDRGPKGMYIEEVDCLEHGLGLLLRALIGQKLIHQEPFERFHTIVYMDIVAVSPSSPDLVQFYSRITFAEIASAPDQKSDLFPSSSGTPMSTDNCAPPPPPKIETKFKTKQGVFPSRRCCNPGYTSGPLAESIAVRRDTFALEQIFLKANEMQKVKKYFAKLEELGLAMIASEKRRYTTGHNVRQNKLAHCLKDILDGITEIRILLHVRPDKAYLRSSLEAMRFAERARLVPANLNGGTSKRGLLQGRNEDQILQEVITNIAPELMNAATVESLSSEKMRMIQEQAVTYFENNIDSMKVCSKEKVKLMFENFRVLWNFLWELELNVSLRKAQEDMKLALAAQASSAAWSAADDDDDRQRNASNMNLANKKSTMRRIKKEKERERSKKKKEKKQRESMEFKAAEEGKRPSGQMNGEGAPQAEGGEARKASGSGGSGKGEEKRKSLNGTQEENQDGAQVNFSTTNVNAPFPGESPPPTEPPGGGVVGGEQEQKRESVVTPVTVIERHSSTVKGLGGNIPDAVVGVEAAVVVTAPAKSGIVEQEGGTSAVVVVEEGAENESKAGGEEERAANAAKLEQQISTNFEEMKKIARRQAFHLLRAGVKRPQWMSLF</sequence>
<feature type="binding site" evidence="5">
    <location>
        <begin position="188"/>
        <end position="195"/>
    </location>
    <ligand>
        <name>ATP</name>
        <dbReference type="ChEBI" id="CHEBI:30616"/>
    </ligand>
</feature>
<evidence type="ECO:0000256" key="2">
    <source>
        <dbReference type="ARBA" id="ARBA00022741"/>
    </source>
</evidence>
<dbReference type="PROSITE" id="PS50067">
    <property type="entry name" value="KINESIN_MOTOR_2"/>
    <property type="match status" value="1"/>
</dbReference>
<dbReference type="PANTHER" id="PTHR24115:SF1004">
    <property type="entry name" value="KINESIN-LIKE PROTEIN KIF15"/>
    <property type="match status" value="1"/>
</dbReference>
<feature type="compositionally biased region" description="Polar residues" evidence="6">
    <location>
        <begin position="1"/>
        <end position="10"/>
    </location>
</feature>
<dbReference type="InterPro" id="IPR036961">
    <property type="entry name" value="Kinesin_motor_dom_sf"/>
</dbReference>
<name>A0ABP1RH31_9HEXA</name>
<keyword evidence="9" id="KW-1185">Reference proteome</keyword>
<evidence type="ECO:0000259" key="7">
    <source>
        <dbReference type="PROSITE" id="PS50067"/>
    </source>
</evidence>
<dbReference type="InterPro" id="IPR001752">
    <property type="entry name" value="Kinesin_motor_dom"/>
</dbReference>
<evidence type="ECO:0000256" key="3">
    <source>
        <dbReference type="ARBA" id="ARBA00022840"/>
    </source>
</evidence>
<evidence type="ECO:0000256" key="4">
    <source>
        <dbReference type="ARBA" id="ARBA00023212"/>
    </source>
</evidence>
<reference evidence="8 9" key="1">
    <citation type="submission" date="2024-08" db="EMBL/GenBank/DDBJ databases">
        <authorList>
            <person name="Cucini C."/>
            <person name="Frati F."/>
        </authorList>
    </citation>
    <scope>NUCLEOTIDE SEQUENCE [LARGE SCALE GENOMIC DNA]</scope>
</reference>
<keyword evidence="5" id="KW-0505">Motor protein</keyword>
<gene>
    <name evidence="8" type="ORF">ODALV1_LOCUS22099</name>
</gene>
<dbReference type="PANTHER" id="PTHR24115">
    <property type="entry name" value="KINESIN-RELATED"/>
    <property type="match status" value="1"/>
</dbReference>
<keyword evidence="4" id="KW-0963">Cytoplasm</keyword>
<comment type="similarity">
    <text evidence="5">Belongs to the TRAFAC class myosin-kinesin ATPase superfamily. Kinesin family.</text>
</comment>
<feature type="compositionally biased region" description="Polar residues" evidence="6">
    <location>
        <begin position="341"/>
        <end position="353"/>
    </location>
</feature>
<protein>
    <recommendedName>
        <fullName evidence="7">Kinesin motor domain-containing protein</fullName>
    </recommendedName>
</protein>
<organism evidence="8 9">
    <name type="scientific">Orchesella dallaii</name>
    <dbReference type="NCBI Taxonomy" id="48710"/>
    <lineage>
        <taxon>Eukaryota</taxon>
        <taxon>Metazoa</taxon>
        <taxon>Ecdysozoa</taxon>
        <taxon>Arthropoda</taxon>
        <taxon>Hexapoda</taxon>
        <taxon>Collembola</taxon>
        <taxon>Entomobryomorpha</taxon>
        <taxon>Entomobryoidea</taxon>
        <taxon>Orchesellidae</taxon>
        <taxon>Orchesellinae</taxon>
        <taxon>Orchesella</taxon>
    </lineage>
</organism>
<dbReference type="EMBL" id="CAXLJM020000074">
    <property type="protein sequence ID" value="CAL8128127.1"/>
    <property type="molecule type" value="Genomic_DNA"/>
</dbReference>
<comment type="caution">
    <text evidence="8">The sequence shown here is derived from an EMBL/GenBank/DDBJ whole genome shotgun (WGS) entry which is preliminary data.</text>
</comment>
<dbReference type="SMART" id="SM00129">
    <property type="entry name" value="KISc"/>
    <property type="match status" value="1"/>
</dbReference>
<evidence type="ECO:0000313" key="8">
    <source>
        <dbReference type="EMBL" id="CAL8128127.1"/>
    </source>
</evidence>
<dbReference type="InterPro" id="IPR027640">
    <property type="entry name" value="Kinesin-like_fam"/>
</dbReference>
<evidence type="ECO:0000313" key="9">
    <source>
        <dbReference type="Proteomes" id="UP001642540"/>
    </source>
</evidence>
<keyword evidence="2 5" id="KW-0547">Nucleotide-binding</keyword>
<feature type="region of interest" description="Disordered" evidence="6">
    <location>
        <begin position="607"/>
        <end position="754"/>
    </location>
</feature>
<accession>A0ABP1RH31</accession>
<feature type="compositionally biased region" description="Polar residues" evidence="6">
    <location>
        <begin position="703"/>
        <end position="724"/>
    </location>
</feature>
<keyword evidence="4" id="KW-0206">Cytoskeleton</keyword>
<evidence type="ECO:0000256" key="5">
    <source>
        <dbReference type="PROSITE-ProRule" id="PRU00283"/>
    </source>
</evidence>
<evidence type="ECO:0000256" key="1">
    <source>
        <dbReference type="ARBA" id="ARBA00004245"/>
    </source>
</evidence>
<feature type="region of interest" description="Disordered" evidence="6">
    <location>
        <begin position="1"/>
        <end position="102"/>
    </location>
</feature>
<dbReference type="InterPro" id="IPR027417">
    <property type="entry name" value="P-loop_NTPase"/>
</dbReference>
<proteinExistence type="inferred from homology"/>
<keyword evidence="3 5" id="KW-0067">ATP-binding</keyword>
<dbReference type="Gene3D" id="3.40.850.10">
    <property type="entry name" value="Kinesin motor domain"/>
    <property type="match status" value="1"/>
</dbReference>
<feature type="compositionally biased region" description="Basic and acidic residues" evidence="6">
    <location>
        <begin position="651"/>
        <end position="666"/>
    </location>
</feature>
<dbReference type="Proteomes" id="UP001642540">
    <property type="component" value="Unassembled WGS sequence"/>
</dbReference>
<feature type="domain" description="Kinesin motor" evidence="7">
    <location>
        <begin position="99"/>
        <end position="271"/>
    </location>
</feature>
<feature type="region of interest" description="Disordered" evidence="6">
    <location>
        <begin position="338"/>
        <end position="360"/>
    </location>
</feature>
<comment type="subcellular location">
    <subcellularLocation>
        <location evidence="1">Cytoplasm</location>
        <location evidence="1">Cytoskeleton</location>
    </subcellularLocation>
</comment>
<evidence type="ECO:0000256" key="6">
    <source>
        <dbReference type="SAM" id="MobiDB-lite"/>
    </source>
</evidence>